<evidence type="ECO:0000313" key="2">
    <source>
        <dbReference type="EMBL" id="MBT9146068.1"/>
    </source>
</evidence>
<evidence type="ECO:0000259" key="1">
    <source>
        <dbReference type="Pfam" id="PF18962"/>
    </source>
</evidence>
<dbReference type="Pfam" id="PF18962">
    <property type="entry name" value="Por_Secre_tail"/>
    <property type="match status" value="1"/>
</dbReference>
<organism evidence="2 3">
    <name type="scientific">Psychracetigena formicireducens</name>
    <dbReference type="NCBI Taxonomy" id="2986056"/>
    <lineage>
        <taxon>Bacteria</taxon>
        <taxon>Bacillati</taxon>
        <taxon>Candidatus Lithacetigenota</taxon>
        <taxon>Candidatus Psychracetigena</taxon>
    </lineage>
</organism>
<protein>
    <recommendedName>
        <fullName evidence="1">Secretion system C-terminal sorting domain-containing protein</fullName>
    </recommendedName>
</protein>
<dbReference type="AlphaFoldDB" id="A0A9E2F7X7"/>
<feature type="domain" description="Secretion system C-terminal sorting" evidence="1">
    <location>
        <begin position="399"/>
        <end position="480"/>
    </location>
</feature>
<evidence type="ECO:0000313" key="3">
    <source>
        <dbReference type="Proteomes" id="UP000811545"/>
    </source>
</evidence>
<name>A0A9E2F7X7_PSYF1</name>
<dbReference type="NCBIfam" id="TIGR04183">
    <property type="entry name" value="Por_Secre_tail"/>
    <property type="match status" value="1"/>
</dbReference>
<dbReference type="Proteomes" id="UP000811545">
    <property type="component" value="Unassembled WGS sequence"/>
</dbReference>
<dbReference type="EMBL" id="QLTW01000297">
    <property type="protein sequence ID" value="MBT9146068.1"/>
    <property type="molecule type" value="Genomic_DNA"/>
</dbReference>
<dbReference type="PANTHER" id="PTHR10357">
    <property type="entry name" value="ALPHA-AMYLASE FAMILY MEMBER"/>
    <property type="match status" value="1"/>
</dbReference>
<dbReference type="SUPFAM" id="SSF51445">
    <property type="entry name" value="(Trans)glycosidases"/>
    <property type="match status" value="1"/>
</dbReference>
<sequence length="481" mass="55335">MVYNHAFGQSPLVRLWWDAINNTTASNNPYFNSVARHPFNVGFDFNHESQATRDFVNRCIKFWLQEYHIDGIRFDLSKGFTQVNSGSDIGAWGRYDQSRINIWRYYSDQIRQYSPNSWLILEHFADNSEERELSNNGFLFWGNMNYAYSQGAMGYVANSDISGAFHGNRGWTQPNLVSYAESHDEERLMYRNLNFGSVTLNYNTRQPGVALDRMKLAAAFLYTIPGPKMLWQFGELGFDFSINWCTDGTINENCRTGDKPVRWDYLRQPDRFKLFQVFQALFRLKTQYNIFETGNFDLFQSGAVKRIRLNDGLNKVVVIGNFGTSNQSINPNFHRVARWYDFFAGDSLQVTQTSQTISLRPGEFRIYSTERFFPVNRDVLISSAQLDKVSANGNSVGAIYPNPSKGVFTIPMMLQNRGEETFIQIIDASGKMVDSQNLGYQEATNEVNNILFTPKVKLPFGIYYINILVGSDRFAQKLIVE</sequence>
<dbReference type="Gene3D" id="3.20.20.80">
    <property type="entry name" value="Glycosidases"/>
    <property type="match status" value="1"/>
</dbReference>
<dbReference type="InterPro" id="IPR026444">
    <property type="entry name" value="Secre_tail"/>
</dbReference>
<proteinExistence type="predicted"/>
<dbReference type="GO" id="GO:0009313">
    <property type="term" value="P:oligosaccharide catabolic process"/>
    <property type="evidence" value="ECO:0007669"/>
    <property type="project" value="TreeGrafter"/>
</dbReference>
<reference evidence="2 3" key="1">
    <citation type="journal article" date="2021" name="bioRxiv">
        <title>Unique metabolic strategies in Hadean analogues reveal hints for primordial physiology.</title>
        <authorList>
            <person name="Nobu M.K."/>
            <person name="Nakai R."/>
            <person name="Tamazawa S."/>
            <person name="Mori H."/>
            <person name="Toyoda A."/>
            <person name="Ijiri A."/>
            <person name="Suzuki S."/>
            <person name="Kurokawa K."/>
            <person name="Kamagata Y."/>
            <person name="Tamaki H."/>
        </authorList>
    </citation>
    <scope>NUCLEOTIDE SEQUENCE [LARGE SCALE GENOMIC DNA]</scope>
    <source>
        <strain evidence="2">BS525</strain>
    </source>
</reference>
<accession>A0A9E2F7X7</accession>
<comment type="caution">
    <text evidence="2">The sequence shown here is derived from an EMBL/GenBank/DDBJ whole genome shotgun (WGS) entry which is preliminary data.</text>
</comment>
<gene>
    <name evidence="2" type="ORF">DDT42_01947</name>
</gene>
<dbReference type="PANTHER" id="PTHR10357:SF179">
    <property type="entry name" value="NEUTRAL AND BASIC AMINO ACID TRANSPORT PROTEIN RBAT"/>
    <property type="match status" value="1"/>
</dbReference>
<dbReference type="InterPro" id="IPR017853">
    <property type="entry name" value="GH"/>
</dbReference>
<dbReference type="GO" id="GO:0004556">
    <property type="term" value="F:alpha-amylase activity"/>
    <property type="evidence" value="ECO:0007669"/>
    <property type="project" value="TreeGrafter"/>
</dbReference>